<keyword evidence="3" id="KW-1185">Reference proteome</keyword>
<evidence type="ECO:0000313" key="3">
    <source>
        <dbReference type="Proteomes" id="UP001315967"/>
    </source>
</evidence>
<dbReference type="GO" id="GO:0005524">
    <property type="term" value="F:ATP binding"/>
    <property type="evidence" value="ECO:0007669"/>
    <property type="project" value="UniProtKB-KW"/>
</dbReference>
<evidence type="ECO:0000313" key="2">
    <source>
        <dbReference type="EMBL" id="UUX35223.1"/>
    </source>
</evidence>
<sequence>MNQHNYEKMVTLRFQGMVKAYEEQNKLENVTEWSFEERLAHLLDSEFDS</sequence>
<keyword evidence="1" id="KW-0547">Nucleotide-binding</keyword>
<dbReference type="EMBL" id="CP102453">
    <property type="protein sequence ID" value="UUX35223.1"/>
    <property type="molecule type" value="Genomic_DNA"/>
</dbReference>
<organism evidence="1 3">
    <name type="scientific">Fundicoccus culcitae</name>
    <dbReference type="NCBI Taxonomy" id="2969821"/>
    <lineage>
        <taxon>Bacteria</taxon>
        <taxon>Bacillati</taxon>
        <taxon>Bacillota</taxon>
        <taxon>Bacilli</taxon>
        <taxon>Lactobacillales</taxon>
        <taxon>Aerococcaceae</taxon>
        <taxon>Fundicoccus</taxon>
    </lineage>
</organism>
<proteinExistence type="predicted"/>
<keyword evidence="1" id="KW-0067">ATP-binding</keyword>
<gene>
    <name evidence="1" type="ORF">NRE15_06105</name>
    <name evidence="2" type="ORF">NRE15_06155</name>
</gene>
<protein>
    <submittedName>
        <fullName evidence="1">ATP-binding protein</fullName>
    </submittedName>
</protein>
<evidence type="ECO:0000313" key="1">
    <source>
        <dbReference type="EMBL" id="UUX35213.1"/>
    </source>
</evidence>
<dbReference type="Proteomes" id="UP001315967">
    <property type="component" value="Chromosome"/>
</dbReference>
<reference evidence="1 3" key="1">
    <citation type="submission" date="2022-08" db="EMBL/GenBank/DDBJ databases">
        <title>Aerococcaceae sp. nov isolated from spoiled eye mask.</title>
        <authorList>
            <person name="Zhou G."/>
            <person name="Xie X.-B."/>
            <person name="Shi Q.-S."/>
            <person name="Wang Y.-S."/>
            <person name="Wen X."/>
            <person name="Peng H."/>
            <person name="Yang X.-J."/>
            <person name="Tao H.-B."/>
            <person name="Huang X.-M."/>
        </authorList>
    </citation>
    <scope>NUCLEOTIDE SEQUENCE [LARGE SCALE GENOMIC DNA]</scope>
    <source>
        <strain evidence="3">DM20194951</strain>
        <strain evidence="1">No. 9</strain>
    </source>
</reference>
<dbReference type="RefSeq" id="WP_313794706.1">
    <property type="nucleotide sequence ID" value="NZ_CP102453.1"/>
</dbReference>
<name>A0ABY5P8Z0_9LACT</name>
<accession>A0ABY5P8Z0</accession>
<dbReference type="EMBL" id="CP102453">
    <property type="protein sequence ID" value="UUX35213.1"/>
    <property type="molecule type" value="Genomic_DNA"/>
</dbReference>